<name>A0A0N4Y4Z5_NIPBR</name>
<dbReference type="AlphaFoldDB" id="A0A0N4Y4Z5"/>
<accession>A0A0N4Y4Z5</accession>
<keyword evidence="2" id="KW-1185">Reference proteome</keyword>
<proteinExistence type="predicted"/>
<evidence type="ECO:0000313" key="1">
    <source>
        <dbReference type="EMBL" id="VDL74606.1"/>
    </source>
</evidence>
<dbReference type="Proteomes" id="UP000271162">
    <property type="component" value="Unassembled WGS sequence"/>
</dbReference>
<reference evidence="3" key="1">
    <citation type="submission" date="2017-02" db="UniProtKB">
        <authorList>
            <consortium name="WormBaseParasite"/>
        </authorList>
    </citation>
    <scope>IDENTIFICATION</scope>
</reference>
<organism evidence="3">
    <name type="scientific">Nippostrongylus brasiliensis</name>
    <name type="common">Rat hookworm</name>
    <dbReference type="NCBI Taxonomy" id="27835"/>
    <lineage>
        <taxon>Eukaryota</taxon>
        <taxon>Metazoa</taxon>
        <taxon>Ecdysozoa</taxon>
        <taxon>Nematoda</taxon>
        <taxon>Chromadorea</taxon>
        <taxon>Rhabditida</taxon>
        <taxon>Rhabditina</taxon>
        <taxon>Rhabditomorpha</taxon>
        <taxon>Strongyloidea</taxon>
        <taxon>Heligmosomidae</taxon>
        <taxon>Nippostrongylus</taxon>
    </lineage>
</organism>
<protein>
    <submittedName>
        <fullName evidence="3">Peroxisomal membrane protein PEX16</fullName>
    </submittedName>
</protein>
<dbReference type="EMBL" id="UYSL01020438">
    <property type="protein sequence ID" value="VDL74606.1"/>
    <property type="molecule type" value="Genomic_DNA"/>
</dbReference>
<reference evidence="1 2" key="2">
    <citation type="submission" date="2018-11" db="EMBL/GenBank/DDBJ databases">
        <authorList>
            <consortium name="Pathogen Informatics"/>
        </authorList>
    </citation>
    <scope>NUCLEOTIDE SEQUENCE [LARGE SCALE GENOMIC DNA]</scope>
</reference>
<gene>
    <name evidence="1" type="ORF">NBR_LOCUS11017</name>
</gene>
<dbReference type="WBParaSite" id="NBR_0001101601-mRNA-1">
    <property type="protein sequence ID" value="NBR_0001101601-mRNA-1"/>
    <property type="gene ID" value="NBR_0001101601"/>
</dbReference>
<sequence length="86" mass="9700">MKMDISEFRTLIGALRCAIRQFLPSLITPALEKGAASYVTHNEHSASRRTGQLSDLVYKSANYYAMRMDLMERKCAGGGIHCNFER</sequence>
<evidence type="ECO:0000313" key="3">
    <source>
        <dbReference type="WBParaSite" id="NBR_0001101601-mRNA-1"/>
    </source>
</evidence>
<evidence type="ECO:0000313" key="2">
    <source>
        <dbReference type="Proteomes" id="UP000271162"/>
    </source>
</evidence>